<name>A0A1Y1ZYM8_9FUNG</name>
<dbReference type="InterPro" id="IPR037696">
    <property type="entry name" value="CCDC77"/>
</dbReference>
<feature type="coiled-coil region" evidence="1">
    <location>
        <begin position="9"/>
        <end position="131"/>
    </location>
</feature>
<evidence type="ECO:0000313" key="3">
    <source>
        <dbReference type="Proteomes" id="UP000193920"/>
    </source>
</evidence>
<protein>
    <submittedName>
        <fullName evidence="2">Uncharacterized protein</fullName>
    </submittedName>
</protein>
<dbReference type="OrthoDB" id="191169at2759"/>
<comment type="caution">
    <text evidence="2">The sequence shown here is derived from an EMBL/GenBank/DDBJ whole genome shotgun (WGS) entry which is preliminary data.</text>
</comment>
<keyword evidence="3" id="KW-1185">Reference proteome</keyword>
<evidence type="ECO:0000313" key="2">
    <source>
        <dbReference type="EMBL" id="ORY15371.1"/>
    </source>
</evidence>
<organism evidence="2 3">
    <name type="scientific">Neocallimastix californiae</name>
    <dbReference type="NCBI Taxonomy" id="1754190"/>
    <lineage>
        <taxon>Eukaryota</taxon>
        <taxon>Fungi</taxon>
        <taxon>Fungi incertae sedis</taxon>
        <taxon>Chytridiomycota</taxon>
        <taxon>Chytridiomycota incertae sedis</taxon>
        <taxon>Neocallimastigomycetes</taxon>
        <taxon>Neocallimastigales</taxon>
        <taxon>Neocallimastigaceae</taxon>
        <taxon>Neocallimastix</taxon>
    </lineage>
</organism>
<dbReference type="EMBL" id="MCOG01000341">
    <property type="protein sequence ID" value="ORY15371.1"/>
    <property type="molecule type" value="Genomic_DNA"/>
</dbReference>
<dbReference type="STRING" id="1754190.A0A1Y1ZYM8"/>
<sequence>MTKKNDDMINNLKKQIGKYEEELKIEKSKNQTIDEKYKKQIEALNDKIKKINFSYKSLKNRRDCEIEGFTNDILRLRKQLKTLENHLVNNESPLDKEMELLNIARNTGKRAEKMSAEINRYKKKIINIENQIHTLTC</sequence>
<evidence type="ECO:0000256" key="1">
    <source>
        <dbReference type="SAM" id="Coils"/>
    </source>
</evidence>
<dbReference type="PANTHER" id="PTHR22091">
    <property type="entry name" value="COILED-COIL DOMAIN-CONTAINING PROTEIN 77"/>
    <property type="match status" value="1"/>
</dbReference>
<proteinExistence type="predicted"/>
<gene>
    <name evidence="2" type="ORF">LY90DRAFT_677555</name>
</gene>
<dbReference type="Proteomes" id="UP000193920">
    <property type="component" value="Unassembled WGS sequence"/>
</dbReference>
<reference evidence="2 3" key="1">
    <citation type="submission" date="2016-08" db="EMBL/GenBank/DDBJ databases">
        <title>A Parts List for Fungal Cellulosomes Revealed by Comparative Genomics.</title>
        <authorList>
            <consortium name="DOE Joint Genome Institute"/>
            <person name="Haitjema C.H."/>
            <person name="Gilmore S.P."/>
            <person name="Henske J.K."/>
            <person name="Solomon K.V."/>
            <person name="De Groot R."/>
            <person name="Kuo A."/>
            <person name="Mondo S.J."/>
            <person name="Salamov A.A."/>
            <person name="Labutti K."/>
            <person name="Zhao Z."/>
            <person name="Chiniquy J."/>
            <person name="Barry K."/>
            <person name="Brewer H.M."/>
            <person name="Purvine S.O."/>
            <person name="Wright A.T."/>
            <person name="Boxma B."/>
            <person name="Van Alen T."/>
            <person name="Hackstein J.H."/>
            <person name="Baker S.E."/>
            <person name="Grigoriev I.V."/>
            <person name="O'Malley M.A."/>
        </authorList>
    </citation>
    <scope>NUCLEOTIDE SEQUENCE [LARGE SCALE GENOMIC DNA]</scope>
    <source>
        <strain evidence="2 3">G1</strain>
    </source>
</reference>
<accession>A0A1Y1ZYM8</accession>
<keyword evidence="1" id="KW-0175">Coiled coil</keyword>
<dbReference type="AlphaFoldDB" id="A0A1Y1ZYM8"/>
<dbReference type="PANTHER" id="PTHR22091:SF1">
    <property type="entry name" value="COILED-COIL DOMAIN-CONTAINING PROTEIN 77"/>
    <property type="match status" value="1"/>
</dbReference>